<dbReference type="AlphaFoldDB" id="A0A158F3H8"/>
<keyword evidence="13 15" id="KW-0326">Glycosidase</keyword>
<evidence type="ECO:0000259" key="17">
    <source>
        <dbReference type="PROSITE" id="PS51068"/>
    </source>
</evidence>
<evidence type="ECO:0000256" key="12">
    <source>
        <dbReference type="ARBA" id="ARBA00023268"/>
    </source>
</evidence>
<evidence type="ECO:0000256" key="2">
    <source>
        <dbReference type="ARBA" id="ARBA00009409"/>
    </source>
</evidence>
<dbReference type="NCBIfam" id="NF002211">
    <property type="entry name" value="PRK01103.1"/>
    <property type="match status" value="1"/>
</dbReference>
<feature type="binding site" evidence="15">
    <location>
        <position position="140"/>
    </location>
    <ligand>
        <name>DNA</name>
        <dbReference type="ChEBI" id="CHEBI:16991"/>
    </ligand>
</feature>
<evidence type="ECO:0000256" key="8">
    <source>
        <dbReference type="ARBA" id="ARBA00022833"/>
    </source>
</evidence>
<keyword evidence="5 15" id="KW-0227">DNA damage</keyword>
<keyword evidence="4 15" id="KW-0479">Metal-binding</keyword>
<dbReference type="Pfam" id="PF06831">
    <property type="entry name" value="H2TH"/>
    <property type="match status" value="1"/>
</dbReference>
<keyword evidence="8 15" id="KW-0862">Zinc</keyword>
<feature type="active site" description="Schiff-base intermediate with DNA" evidence="15">
    <location>
        <position position="30"/>
    </location>
</feature>
<dbReference type="InterPro" id="IPR010663">
    <property type="entry name" value="Znf_FPG/IleRS"/>
</dbReference>
<feature type="domain" description="FPG-type" evidence="16">
    <location>
        <begin position="270"/>
        <end position="304"/>
    </location>
</feature>
<dbReference type="Pfam" id="PF01149">
    <property type="entry name" value="Fapy_DNA_glyco"/>
    <property type="match status" value="1"/>
</dbReference>
<feature type="active site" description="Proton donor; for delta-elimination activity" evidence="15">
    <location>
        <position position="294"/>
    </location>
</feature>
<dbReference type="Pfam" id="PF06827">
    <property type="entry name" value="zf-FPG_IleRS"/>
    <property type="match status" value="1"/>
</dbReference>
<evidence type="ECO:0000256" key="10">
    <source>
        <dbReference type="ARBA" id="ARBA00023204"/>
    </source>
</evidence>
<dbReference type="InterPro" id="IPR000214">
    <property type="entry name" value="Znf_DNA_glyclase/AP_lyase"/>
</dbReference>
<dbReference type="EMBL" id="FCNW02000001">
    <property type="protein sequence ID" value="SAL13580.1"/>
    <property type="molecule type" value="Genomic_DNA"/>
</dbReference>
<evidence type="ECO:0000256" key="6">
    <source>
        <dbReference type="ARBA" id="ARBA00022771"/>
    </source>
</evidence>
<dbReference type="InterPro" id="IPR020629">
    <property type="entry name" value="FPG_Glyclase"/>
</dbReference>
<evidence type="ECO:0000256" key="13">
    <source>
        <dbReference type="ARBA" id="ARBA00023295"/>
    </source>
</evidence>
<keyword evidence="12 15" id="KW-0511">Multifunctional enzyme</keyword>
<keyword evidence="19" id="KW-1185">Reference proteome</keyword>
<dbReference type="NCBIfam" id="TIGR00577">
    <property type="entry name" value="fpg"/>
    <property type="match status" value="1"/>
</dbReference>
<dbReference type="GO" id="GO:0034039">
    <property type="term" value="F:8-oxo-7,8-dihydroguanine DNA N-glycosylase activity"/>
    <property type="evidence" value="ECO:0007669"/>
    <property type="project" value="TreeGrafter"/>
</dbReference>
<sequence length="304" mass="34077">MFQSIVTRSLQYRHKAGTSPSKLQTNETMPELPEVEVTRRGIEPYVAGRRVERVEVRTPALRWPIPPHLAKTLGSLRIEKVERRGKYLLFETAEGWLIVHLGMTGTLRVLRNVPRPPDAAKHDHIDLIFDEFILRFRDPRRFGAVLWHAREDGDVLDHPLLAGLGVEPFTPEFSGALLFRRTRGRKVSVKQALLAGEIVVGVGNIYASESLFRAGIRPTTAAGRVSLVRYDLLADAVRTTLAAAIEKGGSTLRDFVGSNGESGYFQLDYFVYDRAGLPCHVCGTAIKQIVQGQRSTYFCPRCQR</sequence>
<proteinExistence type="inferred from homology"/>
<accession>A0A158F3H8</accession>
<comment type="similarity">
    <text evidence="2 15">Belongs to the FPG family.</text>
</comment>
<dbReference type="GO" id="GO:0006284">
    <property type="term" value="P:base-excision repair"/>
    <property type="evidence" value="ECO:0007669"/>
    <property type="project" value="InterPro"/>
</dbReference>
<keyword evidence="10 15" id="KW-0234">DNA repair</keyword>
<dbReference type="FunFam" id="3.20.190.10:FF:000001">
    <property type="entry name" value="Formamidopyrimidine-DNA glycosylase"/>
    <property type="match status" value="1"/>
</dbReference>
<dbReference type="CDD" id="cd08966">
    <property type="entry name" value="EcFpg-like_N"/>
    <property type="match status" value="1"/>
</dbReference>
<comment type="function">
    <text evidence="15">Involved in base excision repair of DNA damaged by oxidation or by mutagenic agents. Acts as DNA glycosylase that recognizes and removes damaged bases. Has a preference for oxidized purines, such as 7,8-dihydro-8-oxoguanine (8-oxoG). Has AP (apurinic/apyrimidinic) lyase activity and introduces nicks in the DNA strand. Cleaves the DNA backbone by beta-delta elimination to generate a single-strand break at the site of the removed base with both 3'- and 5'-phosphates.</text>
</comment>
<keyword evidence="11 15" id="KW-0456">Lyase</keyword>
<evidence type="ECO:0000256" key="1">
    <source>
        <dbReference type="ARBA" id="ARBA00001668"/>
    </source>
</evidence>
<dbReference type="GO" id="GO:0008270">
    <property type="term" value="F:zinc ion binding"/>
    <property type="evidence" value="ECO:0007669"/>
    <property type="project" value="UniProtKB-UniRule"/>
</dbReference>
<dbReference type="InterPro" id="IPR015886">
    <property type="entry name" value="H2TH_FPG"/>
</dbReference>
<comment type="catalytic activity">
    <reaction evidence="1 15">
        <text>Hydrolysis of DNA containing ring-opened 7-methylguanine residues, releasing 2,6-diamino-4-hydroxy-5-(N-methyl)formamidopyrimidine.</text>
        <dbReference type="EC" id="3.2.2.23"/>
    </reaction>
</comment>
<evidence type="ECO:0000313" key="19">
    <source>
        <dbReference type="Proteomes" id="UP000054977"/>
    </source>
</evidence>
<dbReference type="HAMAP" id="MF_00103">
    <property type="entry name" value="Fapy_DNA_glycosyl"/>
    <property type="match status" value="1"/>
</dbReference>
<evidence type="ECO:0000256" key="4">
    <source>
        <dbReference type="ARBA" id="ARBA00022723"/>
    </source>
</evidence>
<comment type="cofactor">
    <cofactor evidence="15">
        <name>Zn(2+)</name>
        <dbReference type="ChEBI" id="CHEBI:29105"/>
    </cofactor>
    <text evidence="15">Binds 1 zinc ion per subunit.</text>
</comment>
<dbReference type="EC" id="3.2.2.23" evidence="15"/>
<dbReference type="GO" id="GO:0140078">
    <property type="term" value="F:class I DNA-(apurinic or apyrimidinic site) endonuclease activity"/>
    <property type="evidence" value="ECO:0007669"/>
    <property type="project" value="UniProtKB-EC"/>
</dbReference>
<dbReference type="SMART" id="SM01232">
    <property type="entry name" value="H2TH"/>
    <property type="match status" value="1"/>
</dbReference>
<evidence type="ECO:0000256" key="11">
    <source>
        <dbReference type="ARBA" id="ARBA00023239"/>
    </source>
</evidence>
<feature type="active site" description="Proton donor" evidence="15">
    <location>
        <position position="31"/>
    </location>
</feature>
<dbReference type="Gene3D" id="3.20.190.10">
    <property type="entry name" value="MutM-like, N-terminal"/>
    <property type="match status" value="1"/>
</dbReference>
<feature type="binding site" evidence="15">
    <location>
        <position position="122"/>
    </location>
    <ligand>
        <name>DNA</name>
        <dbReference type="ChEBI" id="CHEBI:16991"/>
    </ligand>
</feature>
<dbReference type="InterPro" id="IPR012319">
    <property type="entry name" value="FPG_cat"/>
</dbReference>
<comment type="caution">
    <text evidence="18">The sequence shown here is derived from an EMBL/GenBank/DDBJ whole genome shotgun (WGS) entry which is preliminary data.</text>
</comment>
<dbReference type="PROSITE" id="PS51068">
    <property type="entry name" value="FPG_CAT"/>
    <property type="match status" value="1"/>
</dbReference>
<evidence type="ECO:0000256" key="7">
    <source>
        <dbReference type="ARBA" id="ARBA00022801"/>
    </source>
</evidence>
<feature type="domain" description="Formamidopyrimidine-DNA glycosylase catalytic" evidence="17">
    <location>
        <begin position="30"/>
        <end position="143"/>
    </location>
</feature>
<organism evidence="18 19">
    <name type="scientific">Caballeronia humi</name>
    <dbReference type="NCBI Taxonomy" id="326474"/>
    <lineage>
        <taxon>Bacteria</taxon>
        <taxon>Pseudomonadati</taxon>
        <taxon>Pseudomonadota</taxon>
        <taxon>Betaproteobacteria</taxon>
        <taxon>Burkholderiales</taxon>
        <taxon>Burkholderiaceae</taxon>
        <taxon>Caballeronia</taxon>
    </lineage>
</organism>
<evidence type="ECO:0000256" key="9">
    <source>
        <dbReference type="ARBA" id="ARBA00023125"/>
    </source>
</evidence>
<evidence type="ECO:0000313" key="18">
    <source>
        <dbReference type="EMBL" id="SAL13580.1"/>
    </source>
</evidence>
<reference evidence="18" key="1">
    <citation type="submission" date="2016-01" db="EMBL/GenBank/DDBJ databases">
        <authorList>
            <person name="Peeters C."/>
        </authorList>
    </citation>
    <scope>NUCLEOTIDE SEQUENCE [LARGE SCALE GENOMIC DNA]</scope>
    <source>
        <strain evidence="18">LMG 22934</strain>
    </source>
</reference>
<dbReference type="PANTHER" id="PTHR22993">
    <property type="entry name" value="FORMAMIDOPYRIMIDINE-DNA GLYCOSYLASE"/>
    <property type="match status" value="1"/>
</dbReference>
<dbReference type="InterPro" id="IPR010979">
    <property type="entry name" value="Ribosomal_uS13-like_H2TH"/>
</dbReference>
<evidence type="ECO:0000259" key="16">
    <source>
        <dbReference type="PROSITE" id="PS51066"/>
    </source>
</evidence>
<dbReference type="InterPro" id="IPR035937">
    <property type="entry name" value="FPG_N"/>
</dbReference>
<dbReference type="SMART" id="SM00898">
    <property type="entry name" value="Fapy_DNA_glyco"/>
    <property type="match status" value="1"/>
</dbReference>
<feature type="active site" description="Proton donor; for beta-elimination activity" evidence="15">
    <location>
        <position position="86"/>
    </location>
</feature>
<keyword evidence="9 15" id="KW-0238">DNA-binding</keyword>
<dbReference type="PROSITE" id="PS01242">
    <property type="entry name" value="ZF_FPG_1"/>
    <property type="match status" value="1"/>
</dbReference>
<evidence type="ECO:0000256" key="15">
    <source>
        <dbReference type="HAMAP-Rule" id="MF_00103"/>
    </source>
</evidence>
<gene>
    <name evidence="15" type="primary">mutM</name>
    <name evidence="15" type="synonym">fpg</name>
    <name evidence="18" type="ORF">AWB65_00448</name>
</gene>
<evidence type="ECO:0000256" key="3">
    <source>
        <dbReference type="ARBA" id="ARBA00011245"/>
    </source>
</evidence>
<dbReference type="PANTHER" id="PTHR22993:SF9">
    <property type="entry name" value="FORMAMIDOPYRIMIDINE-DNA GLYCOSYLASE"/>
    <property type="match status" value="1"/>
</dbReference>
<dbReference type="Proteomes" id="UP000054977">
    <property type="component" value="Unassembled WGS sequence"/>
</dbReference>
<dbReference type="FunFam" id="1.10.8.50:FF:000003">
    <property type="entry name" value="Formamidopyrimidine-DNA glycosylase"/>
    <property type="match status" value="1"/>
</dbReference>
<dbReference type="STRING" id="326474.AWB65_00448"/>
<keyword evidence="6 15" id="KW-0863">Zinc-finger</keyword>
<comment type="catalytic activity">
    <reaction evidence="14 15">
        <text>2'-deoxyribonucleotide-(2'-deoxyribose 5'-phosphate)-2'-deoxyribonucleotide-DNA = a 3'-end 2'-deoxyribonucleotide-(2,3-dehydro-2,3-deoxyribose 5'-phosphate)-DNA + a 5'-end 5'-phospho-2'-deoxyribonucleoside-DNA + H(+)</text>
        <dbReference type="Rhea" id="RHEA:66592"/>
        <dbReference type="Rhea" id="RHEA-COMP:13180"/>
        <dbReference type="Rhea" id="RHEA-COMP:16897"/>
        <dbReference type="Rhea" id="RHEA-COMP:17067"/>
        <dbReference type="ChEBI" id="CHEBI:15378"/>
        <dbReference type="ChEBI" id="CHEBI:136412"/>
        <dbReference type="ChEBI" id="CHEBI:157695"/>
        <dbReference type="ChEBI" id="CHEBI:167181"/>
        <dbReference type="EC" id="4.2.99.18"/>
    </reaction>
</comment>
<feature type="binding site" evidence="15">
    <location>
        <position position="185"/>
    </location>
    <ligand>
        <name>DNA</name>
        <dbReference type="ChEBI" id="CHEBI:16991"/>
    </ligand>
</feature>
<dbReference type="PROSITE" id="PS51066">
    <property type="entry name" value="ZF_FPG_2"/>
    <property type="match status" value="1"/>
</dbReference>
<protein>
    <recommendedName>
        <fullName evidence="15">Formamidopyrimidine-DNA glycosylase</fullName>
        <shortName evidence="15">Fapy-DNA glycosylase</shortName>
        <ecNumber evidence="15">3.2.2.23</ecNumber>
    </recommendedName>
    <alternativeName>
        <fullName evidence="15">DNA-(apurinic or apyrimidinic site) lyase MutM</fullName>
        <shortName evidence="15">AP lyase MutM</shortName>
        <ecNumber evidence="15">4.2.99.18</ecNumber>
    </alternativeName>
</protein>
<dbReference type="SUPFAM" id="SSF81624">
    <property type="entry name" value="N-terminal domain of MutM-like DNA repair proteins"/>
    <property type="match status" value="1"/>
</dbReference>
<dbReference type="SUPFAM" id="SSF46946">
    <property type="entry name" value="S13-like H2TH domain"/>
    <property type="match status" value="1"/>
</dbReference>
<name>A0A158F3H8_9BURK</name>
<comment type="subunit">
    <text evidence="3 15">Monomer.</text>
</comment>
<dbReference type="EC" id="4.2.99.18" evidence="15"/>
<dbReference type="GO" id="GO:0003684">
    <property type="term" value="F:damaged DNA binding"/>
    <property type="evidence" value="ECO:0007669"/>
    <property type="project" value="InterPro"/>
</dbReference>
<evidence type="ECO:0000256" key="5">
    <source>
        <dbReference type="ARBA" id="ARBA00022763"/>
    </source>
</evidence>
<dbReference type="InterPro" id="IPR015887">
    <property type="entry name" value="DNA_glyclase_Znf_dom_DNA_BS"/>
</dbReference>
<dbReference type="SUPFAM" id="SSF57716">
    <property type="entry name" value="Glucocorticoid receptor-like (DNA-binding domain)"/>
    <property type="match status" value="1"/>
</dbReference>
<dbReference type="Gene3D" id="1.10.8.50">
    <property type="match status" value="1"/>
</dbReference>
<evidence type="ECO:0000256" key="14">
    <source>
        <dbReference type="ARBA" id="ARBA00044632"/>
    </source>
</evidence>
<keyword evidence="7 15" id="KW-0378">Hydrolase</keyword>